<protein>
    <submittedName>
        <fullName evidence="3">9557_t:CDS:1</fullName>
    </submittedName>
</protein>
<evidence type="ECO:0000313" key="3">
    <source>
        <dbReference type="EMBL" id="CAG8694291.1"/>
    </source>
</evidence>
<feature type="region of interest" description="Disordered" evidence="1">
    <location>
        <begin position="23"/>
        <end position="42"/>
    </location>
</feature>
<dbReference type="AlphaFoldDB" id="A0A9N9ET54"/>
<evidence type="ECO:0000256" key="2">
    <source>
        <dbReference type="SAM" id="SignalP"/>
    </source>
</evidence>
<keyword evidence="4" id="KW-1185">Reference proteome</keyword>
<feature type="signal peptide" evidence="2">
    <location>
        <begin position="1"/>
        <end position="24"/>
    </location>
</feature>
<feature type="chain" id="PRO_5040320314" evidence="2">
    <location>
        <begin position="25"/>
        <end position="42"/>
    </location>
</feature>
<dbReference type="Proteomes" id="UP000789508">
    <property type="component" value="Unassembled WGS sequence"/>
</dbReference>
<organism evidence="3 4">
    <name type="scientific">Ambispora leptoticha</name>
    <dbReference type="NCBI Taxonomy" id="144679"/>
    <lineage>
        <taxon>Eukaryota</taxon>
        <taxon>Fungi</taxon>
        <taxon>Fungi incertae sedis</taxon>
        <taxon>Mucoromycota</taxon>
        <taxon>Glomeromycotina</taxon>
        <taxon>Glomeromycetes</taxon>
        <taxon>Archaeosporales</taxon>
        <taxon>Ambisporaceae</taxon>
        <taxon>Ambispora</taxon>
    </lineage>
</organism>
<evidence type="ECO:0000313" key="4">
    <source>
        <dbReference type="Proteomes" id="UP000789508"/>
    </source>
</evidence>
<evidence type="ECO:0000256" key="1">
    <source>
        <dbReference type="SAM" id="MobiDB-lite"/>
    </source>
</evidence>
<reference evidence="3" key="1">
    <citation type="submission" date="2021-06" db="EMBL/GenBank/DDBJ databases">
        <authorList>
            <person name="Kallberg Y."/>
            <person name="Tangrot J."/>
            <person name="Rosling A."/>
        </authorList>
    </citation>
    <scope>NUCLEOTIDE SEQUENCE</scope>
    <source>
        <strain evidence="3">FL130A</strain>
    </source>
</reference>
<accession>A0A9N9ET54</accession>
<proteinExistence type="predicted"/>
<keyword evidence="2" id="KW-0732">Signal</keyword>
<sequence>MSILAISSRTFIVIMSVATGLGAGVEHPNKTSKNVHGLKPWP</sequence>
<name>A0A9N9ET54_9GLOM</name>
<gene>
    <name evidence="3" type="ORF">ALEPTO_LOCUS11323</name>
</gene>
<comment type="caution">
    <text evidence="3">The sequence shown here is derived from an EMBL/GenBank/DDBJ whole genome shotgun (WGS) entry which is preliminary data.</text>
</comment>
<dbReference type="EMBL" id="CAJVPS010017590">
    <property type="protein sequence ID" value="CAG8694291.1"/>
    <property type="molecule type" value="Genomic_DNA"/>
</dbReference>